<evidence type="ECO:0000259" key="2">
    <source>
        <dbReference type="PROSITE" id="PS50853"/>
    </source>
</evidence>
<dbReference type="EMBL" id="LBWE01000003">
    <property type="protein sequence ID" value="KKR02089.1"/>
    <property type="molecule type" value="Genomic_DNA"/>
</dbReference>
<dbReference type="InterPro" id="IPR013783">
    <property type="entry name" value="Ig-like_fold"/>
</dbReference>
<dbReference type="Pfam" id="PF07705">
    <property type="entry name" value="CARDB"/>
    <property type="match status" value="1"/>
</dbReference>
<dbReference type="Proteomes" id="UP000033998">
    <property type="component" value="Unassembled WGS sequence"/>
</dbReference>
<dbReference type="Gene3D" id="2.60.40.10">
    <property type="entry name" value="Immunoglobulins"/>
    <property type="match status" value="2"/>
</dbReference>
<evidence type="ECO:0000313" key="4">
    <source>
        <dbReference type="Proteomes" id="UP000033998"/>
    </source>
</evidence>
<dbReference type="SMART" id="SM00710">
    <property type="entry name" value="PbH1"/>
    <property type="match status" value="7"/>
</dbReference>
<dbReference type="InterPro" id="IPR011050">
    <property type="entry name" value="Pectin_lyase_fold/virulence"/>
</dbReference>
<proteinExistence type="predicted"/>
<accession>A0A837HNR2</accession>
<comment type="caution">
    <text evidence="3">The sequence shown here is derived from an EMBL/GenBank/DDBJ whole genome shotgun (WGS) entry which is preliminary data.</text>
</comment>
<dbReference type="SUPFAM" id="SSF82895">
    <property type="entry name" value="TSP-1 type 1 repeat"/>
    <property type="match status" value="1"/>
</dbReference>
<evidence type="ECO:0000313" key="3">
    <source>
        <dbReference type="EMBL" id="KKR02089.1"/>
    </source>
</evidence>
<dbReference type="PROSITE" id="PS50853">
    <property type="entry name" value="FN3"/>
    <property type="match status" value="1"/>
</dbReference>
<dbReference type="Pfam" id="PF18998">
    <property type="entry name" value="Flg_new_2"/>
    <property type="match status" value="2"/>
</dbReference>
<dbReference type="Pfam" id="PF00090">
    <property type="entry name" value="TSP_1"/>
    <property type="match status" value="1"/>
</dbReference>
<reference evidence="3 4" key="1">
    <citation type="journal article" date="2015" name="Nature">
        <title>rRNA introns, odd ribosomes, and small enigmatic genomes across a large radiation of phyla.</title>
        <authorList>
            <person name="Brown C.T."/>
            <person name="Hug L.A."/>
            <person name="Thomas B.C."/>
            <person name="Sharon I."/>
            <person name="Castelle C.J."/>
            <person name="Singh A."/>
            <person name="Wilkins M.J."/>
            <person name="Williams K.H."/>
            <person name="Banfield J.F."/>
        </authorList>
    </citation>
    <scope>NUCLEOTIDE SEQUENCE [LARGE SCALE GENOMIC DNA]</scope>
</reference>
<evidence type="ECO:0000256" key="1">
    <source>
        <dbReference type="SAM" id="SignalP"/>
    </source>
</evidence>
<dbReference type="InterPro" id="IPR036383">
    <property type="entry name" value="TSP1_rpt_sf"/>
</dbReference>
<feature type="signal peptide" evidence="1">
    <location>
        <begin position="1"/>
        <end position="26"/>
    </location>
</feature>
<dbReference type="InterPro" id="IPR044060">
    <property type="entry name" value="Bacterial_rp_domain"/>
</dbReference>
<dbReference type="InterPro" id="IPR000884">
    <property type="entry name" value="TSP1_rpt"/>
</dbReference>
<keyword evidence="1" id="KW-0732">Signal</keyword>
<feature type="chain" id="PRO_5033054779" evidence="1">
    <location>
        <begin position="27"/>
        <end position="2296"/>
    </location>
</feature>
<dbReference type="InterPro" id="IPR011635">
    <property type="entry name" value="CARDB"/>
</dbReference>
<dbReference type="Gene3D" id="2.20.100.10">
    <property type="entry name" value="Thrombospondin type-1 (TSP1) repeat"/>
    <property type="match status" value="1"/>
</dbReference>
<dbReference type="PROSITE" id="PS50092">
    <property type="entry name" value="TSP1"/>
    <property type="match status" value="1"/>
</dbReference>
<protein>
    <submittedName>
        <fullName evidence="3">Cell wall/surface repeat protein</fullName>
    </submittedName>
</protein>
<dbReference type="InterPro" id="IPR036116">
    <property type="entry name" value="FN3_sf"/>
</dbReference>
<name>A0A837HNR2_9BACT</name>
<gene>
    <name evidence="3" type="ORF">UT27_C0003G0046</name>
</gene>
<dbReference type="InterPro" id="IPR006626">
    <property type="entry name" value="PbH1"/>
</dbReference>
<organism evidence="3 4">
    <name type="scientific">Candidatus Nomurabacteria bacterium GW2011_GWD2_39_12</name>
    <dbReference type="NCBI Taxonomy" id="1618759"/>
    <lineage>
        <taxon>Bacteria</taxon>
        <taxon>Candidatus Nomuraibacteriota</taxon>
    </lineage>
</organism>
<feature type="domain" description="Fibronectin type-III" evidence="2">
    <location>
        <begin position="922"/>
        <end position="1015"/>
    </location>
</feature>
<dbReference type="InterPro" id="IPR003961">
    <property type="entry name" value="FN3_dom"/>
</dbReference>
<dbReference type="SMART" id="SM00209">
    <property type="entry name" value="TSP1"/>
    <property type="match status" value="1"/>
</dbReference>
<dbReference type="SUPFAM" id="SSF49265">
    <property type="entry name" value="Fibronectin type III"/>
    <property type="match status" value="1"/>
</dbReference>
<sequence>MKNKHYTLLFASIIISIFFGVNLANASTLNVSGWANSACNASNGTSFSITEDRSFYITNAWIGGNGVWDDQIGFSGTFNGNVVVNTSAGWSGGCSGDAQAGSGYTDFYPLSMTGSTDNDTFTFSLLALQKRDEISSSNTFHGSIEYSYTKNLCSPGQYTLNNGCVWDTGTISVSAGGTTVTSSNASPGGSVSCTAPCSPVISWNVTSGLPSSGQVRKNNAVWNSGNNSGNVTDSGLGVGTYSYDLYIQDGHGDYQGIQGPTVTVADVPIVPTPTATMSVLVTKFDLTPTKKSDTATVKNESATSGGSFGVICTVPTAFPGLTSSSIDCPDSESFTANSSKSFSVTLDSNTPTTPGTYTGVMRIKATGENGTIVSGDSKDIAISYVVPTVVTPVPTCSADPTTVLVGQNTTLTGRSGDGSNYSWSASGGNFSSTSGKTVTVNFGSTGQKNISVTSGGSTGACAVTVSATPVMSGTLTPSSTSCEIYSGASTCNVTLTWSTTNPEATSAVTAAASPYAPAVNVSGNSGSQSFAVPYSSRTFYLYNNAKSLVPTSPNGTGVTVTSSCVAGTTWTSGACITTTAPPSPTCPSGQTGTPPNCTTPPTSGSVTLTANPNSGPAPLNGVSLRAAVGDSAGWKYYYYFFCNAPNPVAVPPGGSNPPFNNDGGSVTYTSSTTANSSNNCNYSSAGTYTGRVAVLKYQGSDPFTTNYWQNSSNWRQATAAVTATTPVSPITVSLTANPPSMTLPTNSTILTWTTTGNPTSCIASNGWSGAKTASGGTENRTGLTAQTYTYNITCSKSGVPDVIDTATVVVTAPVMSGTLAPTNPPGLSSCIIASGASACNINFSWTTTNPVSTSSVTRNPSSGFNPPLQNSGTNVPFPVPYNTATFFLYNNNTELAQSAVTASCVSGTTWDGSKCAVPLPAAPSNLQASNAICGAIRLTWQDNSNNETGFRIYRSRSQSFSIGGYYATVGANVTSYTDPTPMQFSSNYYMIASYNGVGENYSNAVSITPTGCMSGWLDPSVSCTISAGQNSCNANLSWNINNPESTPTAITASGMTNINVSNSLSTPQSGTQAVSVPYNSRTFYLYNNSKPLATSAATADCANNTTWTDGKCLLNSYTVTATAGPGGSISLAPSSLNTNTISSCGEIKTPGNYTLDRNISSSGTMCLNVHDVSNVHLNCNNYSITGSNVYSGMATVYFKNVNNFSLESCTIVAGGGSPVYIGNSTQGTIRKNTVGKYAMQVFNSSDLTIKNNTFDASYSQYYTNGSIIENNSFSVVIGPSSLGRSSYPGVVVSAGGFNNRIVNNNIDGKARGVLSEEIGADDGIVLDDERDDFVQNNIIKNNWDCGIETVGFIRNTIMSGNTISNSGLCGIGAWYRNSWKGNIISDNIISDAPNMFYFFRVFGLQPNETYVYFVDNAFSGNKFLNPRISSSALFNFSFFDYRNSGKTINPENLVLGNNRFSNNDFGVTNMNPPQFYPASMIVDGGGNRCSSINSFGNPLACSGSVAFSPTPTSISALAISSIFSPTPALAASVSSSTSQKVNYGDKATFTVTPDTGYSTYSITGCNGLLFGATYTTEPITGDCAVSATFNINKYTVTTSAGPGGSISPASRSVDHGLTTTFTVTPDSGYSIGSVTGCDGSGTANYTTGPIVSNCIVSATFSFIPVMSGTLVPTDPPGLSSCVISAGQNSCNINLSWSVTNHEGAVTAITANGMANRNYFNIYSGTDSFTVPYNDLGVYFFLYNSGNKLAETKVSTVCDTGTNWDVNVSKCVSLAADLTAGAVTPTTATVNISTTFSSPVSNIGSVSTGNSFFNFFQVATAINGGGTITDLGATNMGTLNAGSQSTSTKSHIFSSTGNYSIRVCADKSSSGNSGTITESDENNNCGIWTNITVTSTAVPAGDISATSCVIASGASTCNSSVTWSTQNLTAGATEVTRNNPNGTHVSFNTSGTNVNNAVNNGESIFYLYHNISGTPTVLDSTEINASCDVGTVWDGSKCAPSAQPSGWIRCNDLDTICTISYNSSATITWFTANTSSCTVAPTGWTGTASQTGKSTGALTANTAYDLSCNGIDGSNFSKHLDVVVDAPLVPIDGGWSNWGNCSEICGGGIQTRFCNNPAPNNGGAICSGDSVQLCNVQSCSGGRANGLCAPIAAPTHYNCSVGGTYVPDGGVDRDDGTTDTWTWTCKGNAAKNSFCSESKSVATCEDTAAVNFGGATPCSYVVIDVQRCDDPSANNNGNPVPCTYDSPNICNDPEANNLGASASCTYTSGKVCRNPFASNYGRALPCKYQKKPSFIEN</sequence>
<dbReference type="SUPFAM" id="SSF51126">
    <property type="entry name" value="Pectin lyase-like"/>
    <property type="match status" value="2"/>
</dbReference>